<dbReference type="PANTHER" id="PTHR33146">
    <property type="entry name" value="ENDONUCLEASE 4"/>
    <property type="match status" value="1"/>
</dbReference>
<keyword evidence="3" id="KW-0479">Metal-binding</keyword>
<dbReference type="SUPFAM" id="SSF48537">
    <property type="entry name" value="Phospholipase C/P1 nuclease"/>
    <property type="match status" value="1"/>
</dbReference>
<dbReference type="GO" id="GO:0046872">
    <property type="term" value="F:metal ion binding"/>
    <property type="evidence" value="ECO:0007669"/>
    <property type="project" value="UniProtKB-KW"/>
</dbReference>
<reference evidence="9" key="2">
    <citation type="submission" date="2023-05" db="EMBL/GenBank/DDBJ databases">
        <authorList>
            <consortium name="Lawrence Berkeley National Laboratory"/>
            <person name="Steindorff A."/>
            <person name="Hensen N."/>
            <person name="Bonometti L."/>
            <person name="Westerberg I."/>
            <person name="Brannstrom I.O."/>
            <person name="Guillou S."/>
            <person name="Cros-Aarteil S."/>
            <person name="Calhoun S."/>
            <person name="Haridas S."/>
            <person name="Kuo A."/>
            <person name="Mondo S."/>
            <person name="Pangilinan J."/>
            <person name="Riley R."/>
            <person name="Labutti K."/>
            <person name="Andreopoulos B."/>
            <person name="Lipzen A."/>
            <person name="Chen C."/>
            <person name="Yanf M."/>
            <person name="Daum C."/>
            <person name="Ng V."/>
            <person name="Clum A."/>
            <person name="Ohm R."/>
            <person name="Martin F."/>
            <person name="Silar P."/>
            <person name="Natvig D."/>
            <person name="Lalanne C."/>
            <person name="Gautier V."/>
            <person name="Ament-Velasquez S.L."/>
            <person name="Kruys A."/>
            <person name="Hutchinson M.I."/>
            <person name="Powell A.J."/>
            <person name="Barry K."/>
            <person name="Miller A.N."/>
            <person name="Grigoriev I.V."/>
            <person name="Debuchy R."/>
            <person name="Gladieux P."/>
            <person name="Thoren M.H."/>
            <person name="Johannesson H."/>
        </authorList>
    </citation>
    <scope>NUCLEOTIDE SEQUENCE</scope>
    <source>
        <strain evidence="9">CBS 990.96</strain>
    </source>
</reference>
<dbReference type="GO" id="GO:0006308">
    <property type="term" value="P:DNA catabolic process"/>
    <property type="evidence" value="ECO:0007669"/>
    <property type="project" value="InterPro"/>
</dbReference>
<evidence type="ECO:0000256" key="5">
    <source>
        <dbReference type="ARBA" id="ARBA00022801"/>
    </source>
</evidence>
<dbReference type="Pfam" id="PF02265">
    <property type="entry name" value="S1-P1_nuclease"/>
    <property type="match status" value="1"/>
</dbReference>
<keyword evidence="4" id="KW-0255">Endonuclease</keyword>
<keyword evidence="7" id="KW-0325">Glycoprotein</keyword>
<evidence type="ECO:0000256" key="7">
    <source>
        <dbReference type="ARBA" id="ARBA00023180"/>
    </source>
</evidence>
<keyword evidence="6" id="KW-1015">Disulfide bond</keyword>
<evidence type="ECO:0000256" key="6">
    <source>
        <dbReference type="ARBA" id="ARBA00023157"/>
    </source>
</evidence>
<feature type="signal peptide" evidence="8">
    <location>
        <begin position="1"/>
        <end position="19"/>
    </location>
</feature>
<feature type="chain" id="PRO_5043030274" evidence="8">
    <location>
        <begin position="20"/>
        <end position="317"/>
    </location>
</feature>
<dbReference type="Gene3D" id="1.10.575.10">
    <property type="entry name" value="P1 Nuclease"/>
    <property type="match status" value="1"/>
</dbReference>
<organism evidence="9 10">
    <name type="scientific">Podospora fimiseda</name>
    <dbReference type="NCBI Taxonomy" id="252190"/>
    <lineage>
        <taxon>Eukaryota</taxon>
        <taxon>Fungi</taxon>
        <taxon>Dikarya</taxon>
        <taxon>Ascomycota</taxon>
        <taxon>Pezizomycotina</taxon>
        <taxon>Sordariomycetes</taxon>
        <taxon>Sordariomycetidae</taxon>
        <taxon>Sordariales</taxon>
        <taxon>Podosporaceae</taxon>
        <taxon>Podospora</taxon>
    </lineage>
</organism>
<dbReference type="GO" id="GO:0003676">
    <property type="term" value="F:nucleic acid binding"/>
    <property type="evidence" value="ECO:0007669"/>
    <property type="project" value="InterPro"/>
</dbReference>
<keyword evidence="2" id="KW-0540">Nuclease</keyword>
<gene>
    <name evidence="9" type="ORF">QBC38DRAFT_149386</name>
</gene>
<keyword evidence="5" id="KW-0378">Hydrolase</keyword>
<reference evidence="9" key="1">
    <citation type="journal article" date="2023" name="Mol. Phylogenet. Evol.">
        <title>Genome-scale phylogeny and comparative genomics of the fungal order Sordariales.</title>
        <authorList>
            <person name="Hensen N."/>
            <person name="Bonometti L."/>
            <person name="Westerberg I."/>
            <person name="Brannstrom I.O."/>
            <person name="Guillou S."/>
            <person name="Cros-Aarteil S."/>
            <person name="Calhoun S."/>
            <person name="Haridas S."/>
            <person name="Kuo A."/>
            <person name="Mondo S."/>
            <person name="Pangilinan J."/>
            <person name="Riley R."/>
            <person name="LaButti K."/>
            <person name="Andreopoulos B."/>
            <person name="Lipzen A."/>
            <person name="Chen C."/>
            <person name="Yan M."/>
            <person name="Daum C."/>
            <person name="Ng V."/>
            <person name="Clum A."/>
            <person name="Steindorff A."/>
            <person name="Ohm R.A."/>
            <person name="Martin F."/>
            <person name="Silar P."/>
            <person name="Natvig D.O."/>
            <person name="Lalanne C."/>
            <person name="Gautier V."/>
            <person name="Ament-Velasquez S.L."/>
            <person name="Kruys A."/>
            <person name="Hutchinson M.I."/>
            <person name="Powell A.J."/>
            <person name="Barry K."/>
            <person name="Miller A.N."/>
            <person name="Grigoriev I.V."/>
            <person name="Debuchy R."/>
            <person name="Gladieux P."/>
            <person name="Hiltunen Thoren M."/>
            <person name="Johannesson H."/>
        </authorList>
    </citation>
    <scope>NUCLEOTIDE SEQUENCE</scope>
    <source>
        <strain evidence="9">CBS 990.96</strain>
    </source>
</reference>
<dbReference type="InterPro" id="IPR003154">
    <property type="entry name" value="S1/P1nuclease"/>
</dbReference>
<proteinExistence type="inferred from homology"/>
<accession>A0AAN6YKQ4</accession>
<evidence type="ECO:0000256" key="2">
    <source>
        <dbReference type="ARBA" id="ARBA00022722"/>
    </source>
</evidence>
<dbReference type="InterPro" id="IPR008947">
    <property type="entry name" value="PLipase_C/P1_nuclease_dom_sf"/>
</dbReference>
<dbReference type="PANTHER" id="PTHR33146:SF26">
    <property type="entry name" value="ENDONUCLEASE 4"/>
    <property type="match status" value="1"/>
</dbReference>
<keyword evidence="8" id="KW-0732">Signal</keyword>
<keyword evidence="10" id="KW-1185">Reference proteome</keyword>
<evidence type="ECO:0000313" key="10">
    <source>
        <dbReference type="Proteomes" id="UP001301958"/>
    </source>
</evidence>
<dbReference type="EMBL" id="MU865591">
    <property type="protein sequence ID" value="KAK4221058.1"/>
    <property type="molecule type" value="Genomic_DNA"/>
</dbReference>
<dbReference type="GO" id="GO:0016788">
    <property type="term" value="F:hydrolase activity, acting on ester bonds"/>
    <property type="evidence" value="ECO:0007669"/>
    <property type="project" value="InterPro"/>
</dbReference>
<evidence type="ECO:0000256" key="4">
    <source>
        <dbReference type="ARBA" id="ARBA00022759"/>
    </source>
</evidence>
<evidence type="ECO:0000256" key="1">
    <source>
        <dbReference type="ARBA" id="ARBA00009547"/>
    </source>
</evidence>
<evidence type="ECO:0000256" key="8">
    <source>
        <dbReference type="SAM" id="SignalP"/>
    </source>
</evidence>
<dbReference type="Proteomes" id="UP001301958">
    <property type="component" value="Unassembled WGS sequence"/>
</dbReference>
<dbReference type="AlphaFoldDB" id="A0AAN6YKQ4"/>
<name>A0AAN6YKQ4_9PEZI</name>
<sequence>MMLSFKLPLVLALAVPATAWDPFGHQTVGFLAQKYFTPQANKTISSLIGLNPDFDIGDAAAWADTVRDKDGLPWSKNWHFINPKGDNPATNTCFLSYPSDCPGPDNDNCIISQIMNQTSIVLNTSYPLHERRQSTMFLLHFFGDLHQPMHTSGYKYGGNLVRPVCWGKVPPCIEYINGTIPYSRNLHGTWDSAMPRKLRNLPAETTDEENKAAAISWAQDLYDERAMAQEVDVWSVKKVIEYAKESNKLVCTNAMKGGEEWVLNQDLSKEYYEENKDVLANQVAKAGLRLAGWMNGIAKFLGDIEGNKDKDFLGGDL</sequence>
<comment type="similarity">
    <text evidence="1">Belongs to the nuclease type I family.</text>
</comment>
<dbReference type="CDD" id="cd11010">
    <property type="entry name" value="S1-P1_nuclease"/>
    <property type="match status" value="1"/>
</dbReference>
<dbReference type="GO" id="GO:0004519">
    <property type="term" value="F:endonuclease activity"/>
    <property type="evidence" value="ECO:0007669"/>
    <property type="project" value="UniProtKB-KW"/>
</dbReference>
<evidence type="ECO:0000313" key="9">
    <source>
        <dbReference type="EMBL" id="KAK4221058.1"/>
    </source>
</evidence>
<comment type="caution">
    <text evidence="9">The sequence shown here is derived from an EMBL/GenBank/DDBJ whole genome shotgun (WGS) entry which is preliminary data.</text>
</comment>
<protein>
    <submittedName>
        <fullName evidence="9">S1/P1 nuclease</fullName>
    </submittedName>
</protein>
<evidence type="ECO:0000256" key="3">
    <source>
        <dbReference type="ARBA" id="ARBA00022723"/>
    </source>
</evidence>